<feature type="compositionally biased region" description="Polar residues" evidence="3">
    <location>
        <begin position="190"/>
        <end position="199"/>
    </location>
</feature>
<keyword evidence="5" id="KW-0238">DNA-binding</keyword>
<gene>
    <name evidence="5" type="primary">YAP1_3</name>
    <name evidence="5" type="ORF">CU098_012845</name>
</gene>
<dbReference type="GO" id="GO:0090575">
    <property type="term" value="C:RNA polymerase II transcription regulator complex"/>
    <property type="evidence" value="ECO:0007669"/>
    <property type="project" value="TreeGrafter"/>
</dbReference>
<dbReference type="SMART" id="SM00338">
    <property type="entry name" value="BRLZ"/>
    <property type="match status" value="1"/>
</dbReference>
<evidence type="ECO:0000256" key="3">
    <source>
        <dbReference type="SAM" id="MobiDB-lite"/>
    </source>
</evidence>
<dbReference type="Pfam" id="PF00170">
    <property type="entry name" value="bZIP_1"/>
    <property type="match status" value="1"/>
</dbReference>
<feature type="region of interest" description="Disordered" evidence="3">
    <location>
        <begin position="72"/>
        <end position="133"/>
    </location>
</feature>
<dbReference type="EMBL" id="PJQM01000587">
    <property type="protein sequence ID" value="RCI04751.1"/>
    <property type="molecule type" value="Genomic_DNA"/>
</dbReference>
<dbReference type="PROSITE" id="PS00036">
    <property type="entry name" value="BZIP_BASIC"/>
    <property type="match status" value="1"/>
</dbReference>
<name>A0A367KRF1_RHIST</name>
<dbReference type="Proteomes" id="UP000253551">
    <property type="component" value="Unassembled WGS sequence"/>
</dbReference>
<dbReference type="STRING" id="4846.A0A367KRF1"/>
<feature type="region of interest" description="Disordered" evidence="3">
    <location>
        <begin position="1"/>
        <end position="37"/>
    </location>
</feature>
<keyword evidence="6" id="KW-1185">Reference proteome</keyword>
<dbReference type="PANTHER" id="PTHR40621:SF6">
    <property type="entry name" value="AP-1-LIKE TRANSCRIPTION FACTOR YAP1-RELATED"/>
    <property type="match status" value="1"/>
</dbReference>
<feature type="compositionally biased region" description="Polar residues" evidence="3">
    <location>
        <begin position="18"/>
        <end position="28"/>
    </location>
</feature>
<dbReference type="OrthoDB" id="2593073at2759"/>
<dbReference type="SUPFAM" id="SSF57959">
    <property type="entry name" value="Leucine zipper domain"/>
    <property type="match status" value="1"/>
</dbReference>
<reference evidence="5 6" key="1">
    <citation type="journal article" date="2018" name="G3 (Bethesda)">
        <title>Phylogenetic and Phylogenomic Definition of Rhizopus Species.</title>
        <authorList>
            <person name="Gryganskyi A.P."/>
            <person name="Golan J."/>
            <person name="Dolatabadi S."/>
            <person name="Mondo S."/>
            <person name="Robb S."/>
            <person name="Idnurm A."/>
            <person name="Muszewska A."/>
            <person name="Steczkiewicz K."/>
            <person name="Masonjones S."/>
            <person name="Liao H.L."/>
            <person name="Gajdeczka M.T."/>
            <person name="Anike F."/>
            <person name="Vuek A."/>
            <person name="Anishchenko I.M."/>
            <person name="Voigt K."/>
            <person name="de Hoog G.S."/>
            <person name="Smith M.E."/>
            <person name="Heitman J."/>
            <person name="Vilgalys R."/>
            <person name="Stajich J.E."/>
        </authorList>
    </citation>
    <scope>NUCLEOTIDE SEQUENCE [LARGE SCALE GENOMIC DNA]</scope>
    <source>
        <strain evidence="5 6">LSU 92-RS-03</strain>
    </source>
</reference>
<evidence type="ECO:0000313" key="5">
    <source>
        <dbReference type="EMBL" id="RCI04751.1"/>
    </source>
</evidence>
<keyword evidence="2" id="KW-0539">Nucleus</keyword>
<protein>
    <submittedName>
        <fullName evidence="5">DNA-binding transcription factor yap1</fullName>
    </submittedName>
</protein>
<organism evidence="5 6">
    <name type="scientific">Rhizopus stolonifer</name>
    <name type="common">Rhizopus nigricans</name>
    <dbReference type="NCBI Taxonomy" id="4846"/>
    <lineage>
        <taxon>Eukaryota</taxon>
        <taxon>Fungi</taxon>
        <taxon>Fungi incertae sedis</taxon>
        <taxon>Mucoromycota</taxon>
        <taxon>Mucoromycotina</taxon>
        <taxon>Mucoromycetes</taxon>
        <taxon>Mucorales</taxon>
        <taxon>Mucorineae</taxon>
        <taxon>Rhizopodaceae</taxon>
        <taxon>Rhizopus</taxon>
    </lineage>
</organism>
<dbReference type="PANTHER" id="PTHR40621">
    <property type="entry name" value="TRANSCRIPTION FACTOR KAPC-RELATED"/>
    <property type="match status" value="1"/>
</dbReference>
<dbReference type="InterPro" id="IPR046347">
    <property type="entry name" value="bZIP_sf"/>
</dbReference>
<dbReference type="AlphaFoldDB" id="A0A367KRF1"/>
<evidence type="ECO:0000256" key="1">
    <source>
        <dbReference type="ARBA" id="ARBA00004123"/>
    </source>
</evidence>
<evidence type="ECO:0000259" key="4">
    <source>
        <dbReference type="PROSITE" id="PS00036"/>
    </source>
</evidence>
<feature type="compositionally biased region" description="Polar residues" evidence="3">
    <location>
        <begin position="254"/>
        <end position="281"/>
    </location>
</feature>
<feature type="domain" description="BZIP" evidence="4">
    <location>
        <begin position="118"/>
        <end position="133"/>
    </location>
</feature>
<dbReference type="InterPro" id="IPR004827">
    <property type="entry name" value="bZIP"/>
</dbReference>
<accession>A0A367KRF1</accession>
<feature type="compositionally biased region" description="Basic and acidic residues" evidence="3">
    <location>
        <begin position="1"/>
        <end position="16"/>
    </location>
</feature>
<dbReference type="GO" id="GO:0001228">
    <property type="term" value="F:DNA-binding transcription activator activity, RNA polymerase II-specific"/>
    <property type="evidence" value="ECO:0007669"/>
    <property type="project" value="TreeGrafter"/>
</dbReference>
<dbReference type="InterPro" id="IPR050936">
    <property type="entry name" value="AP-1-like"/>
</dbReference>
<feature type="compositionally biased region" description="Low complexity" evidence="3">
    <location>
        <begin position="230"/>
        <end position="253"/>
    </location>
</feature>
<dbReference type="GO" id="GO:0000976">
    <property type="term" value="F:transcription cis-regulatory region binding"/>
    <property type="evidence" value="ECO:0007669"/>
    <property type="project" value="InterPro"/>
</dbReference>
<dbReference type="Gene3D" id="1.20.5.170">
    <property type="match status" value="1"/>
</dbReference>
<evidence type="ECO:0000256" key="2">
    <source>
        <dbReference type="ARBA" id="ARBA00023242"/>
    </source>
</evidence>
<comment type="caution">
    <text evidence="5">The sequence shown here is derived from an EMBL/GenBank/DDBJ whole genome shotgun (WGS) entry which is preliminary data.</text>
</comment>
<proteinExistence type="predicted"/>
<sequence>MKKDNQKEAITLKESPESLGTIQLTSGRKSPVNEKRGWEETFTVAEKKALEGNIVKAAKDNDGETYVTLQQEEFLLMNKEDQEDDDSQYSDESGSRKPGRKPLPDEEVSDSEQDPKVKRKAQNRVAQRAFRERKERYVRELEVKLKETQESNMITTAQLVRENHTLRSFIYRLEVENHALKGIPYPTPRYENNQTNSPYPNIAPLLPFCLPSPKSSDGPASPPSQSNRTSQSPSRKSSQSPSRKSSQSPSRKSTQPLEYTFSISTPASLKPANSSSPNVNKKQVIEPVPLYPPDNLPKTSKSFDQEEFCQRLSAKVCDEAMDRLLNEPLFDTLGKLNLEPFELFQPQKTDKAPEIWTTLKEHPQFEKSSQEKVFRAVKDLAISSDEGPLLEEGDLKDILSRMEQGSFFI</sequence>
<evidence type="ECO:0000313" key="6">
    <source>
        <dbReference type="Proteomes" id="UP000253551"/>
    </source>
</evidence>
<dbReference type="CDD" id="cd14688">
    <property type="entry name" value="bZIP_YAP"/>
    <property type="match status" value="1"/>
</dbReference>
<feature type="region of interest" description="Disordered" evidence="3">
    <location>
        <begin position="186"/>
        <end position="292"/>
    </location>
</feature>
<comment type="subcellular location">
    <subcellularLocation>
        <location evidence="1">Nucleus</location>
    </subcellularLocation>
</comment>